<dbReference type="GO" id="GO:0019221">
    <property type="term" value="P:cytokine-mediated signaling pathway"/>
    <property type="evidence" value="ECO:0007669"/>
    <property type="project" value="TreeGrafter"/>
</dbReference>
<dbReference type="PROSITE" id="PS50835">
    <property type="entry name" value="IG_LIKE"/>
    <property type="match status" value="2"/>
</dbReference>
<evidence type="ECO:0000256" key="1">
    <source>
        <dbReference type="ARBA" id="ARBA00004162"/>
    </source>
</evidence>
<organism evidence="14">
    <name type="scientific">Balaenoptera musculus</name>
    <name type="common">Blue whale</name>
    <dbReference type="NCBI Taxonomy" id="9771"/>
    <lineage>
        <taxon>Eukaryota</taxon>
        <taxon>Metazoa</taxon>
        <taxon>Chordata</taxon>
        <taxon>Craniata</taxon>
        <taxon>Vertebrata</taxon>
        <taxon>Euteleostomi</taxon>
        <taxon>Mammalia</taxon>
        <taxon>Eutheria</taxon>
        <taxon>Laurasiatheria</taxon>
        <taxon>Artiodactyla</taxon>
        <taxon>Whippomorpha</taxon>
        <taxon>Cetacea</taxon>
        <taxon>Mysticeti</taxon>
        <taxon>Balaenopteridae</taxon>
        <taxon>Balaenoptera</taxon>
    </lineage>
</organism>
<feature type="domain" description="Ig-like" evidence="13">
    <location>
        <begin position="413"/>
        <end position="507"/>
    </location>
</feature>
<feature type="region of interest" description="Disordered" evidence="11">
    <location>
        <begin position="359"/>
        <end position="407"/>
    </location>
</feature>
<dbReference type="InterPro" id="IPR003598">
    <property type="entry name" value="Ig_sub2"/>
</dbReference>
<dbReference type="AlphaFoldDB" id="A0A8C0DPH6"/>
<keyword evidence="5" id="KW-0677">Repeat</keyword>
<evidence type="ECO:0000256" key="7">
    <source>
        <dbReference type="ARBA" id="ARBA00023136"/>
    </source>
</evidence>
<reference evidence="14" key="1">
    <citation type="submission" date="2023-09" db="UniProtKB">
        <authorList>
            <consortium name="Ensembl"/>
        </authorList>
    </citation>
    <scope>IDENTIFICATION</scope>
</reference>
<evidence type="ECO:0000256" key="3">
    <source>
        <dbReference type="ARBA" id="ARBA00022692"/>
    </source>
</evidence>
<dbReference type="GO" id="GO:0002764">
    <property type="term" value="P:immune response-regulating signaling pathway"/>
    <property type="evidence" value="ECO:0007669"/>
    <property type="project" value="TreeGrafter"/>
</dbReference>
<dbReference type="FunFam" id="2.60.40.10:FF:000049">
    <property type="entry name" value="Leukocyte immunoglobulin-like receptor subfamily B member 1"/>
    <property type="match status" value="4"/>
</dbReference>
<dbReference type="InterPro" id="IPR003599">
    <property type="entry name" value="Ig_sub"/>
</dbReference>
<evidence type="ECO:0000313" key="14">
    <source>
        <dbReference type="Ensembl" id="ENSBMSP00010024655.1"/>
    </source>
</evidence>
<feature type="domain" description="Ig-like" evidence="13">
    <location>
        <begin position="118"/>
        <end position="190"/>
    </location>
</feature>
<evidence type="ECO:0000256" key="2">
    <source>
        <dbReference type="ARBA" id="ARBA00022475"/>
    </source>
</evidence>
<evidence type="ECO:0000256" key="4">
    <source>
        <dbReference type="ARBA" id="ARBA00022729"/>
    </source>
</evidence>
<feature type="region of interest" description="Disordered" evidence="11">
    <location>
        <begin position="219"/>
        <end position="271"/>
    </location>
</feature>
<keyword evidence="7" id="KW-0472">Membrane</keyword>
<feature type="signal peptide" evidence="12">
    <location>
        <begin position="1"/>
        <end position="21"/>
    </location>
</feature>
<keyword evidence="8" id="KW-1015">Disulfide bond</keyword>
<evidence type="ECO:0000256" key="8">
    <source>
        <dbReference type="ARBA" id="ARBA00023157"/>
    </source>
</evidence>
<dbReference type="InterPro" id="IPR036179">
    <property type="entry name" value="Ig-like_dom_sf"/>
</dbReference>
<dbReference type="GO" id="GO:0005886">
    <property type="term" value="C:plasma membrane"/>
    <property type="evidence" value="ECO:0007669"/>
    <property type="project" value="UniProtKB-SubCell"/>
</dbReference>
<sequence length="549" mass="59049">MTPSLTALLCLASDVLPGTLPKPTIWAEPGSVIPWGSPVTIWCQGTLGAREFRLDKEGSSAPWDRQPPLEPRDKGKFSIPHMTQPYAGRYHCYYLSPTVWSERSDPLELVVTGVHSKPTLSALPSPVVTSGGNVTLRCSSWQGLDGFILTKEGEHKSSWTLDAQRRPYGQTQAVLSVGPMTPSHRWTLRCHGFNRDKPQVWSAPSDPLELLVPGEEVPPWIVPDERSVSDSEAWGPGREKGLHGRNQPLQPRAGLPPGVSGKPSLLTPQGPVVASGQSLTLQCRSDVGYDRFALSQEGGQALPQRPGRQPQAGLSQADFPLGPVTSTHGGRYRCYGGHSLSSAWSAPSDPLDVLVAGEEPAGRSGTQTLDSEKTETDSDEGPQGGPAESQFRTRGAGSPSPPFLSLGWFPDTPSLSVQPGPVVASGENVTLLCQSGSRTETFLLSKEGSARPPLRLRSKYRGRHIQAEFSMSPVTSAHSGTYRCYSSLSSNPYLLSNASAPLELVVSGEGPQPCPFRLSQLRALSPEMSEVVMNEGTQRGSREEDIQCP</sequence>
<dbReference type="SMART" id="SM00409">
    <property type="entry name" value="IG"/>
    <property type="match status" value="4"/>
</dbReference>
<dbReference type="InterPro" id="IPR050412">
    <property type="entry name" value="Ig-like_Receptors_ImmuneReg"/>
</dbReference>
<keyword evidence="9" id="KW-0325">Glycoprotein</keyword>
<dbReference type="InterPro" id="IPR007110">
    <property type="entry name" value="Ig-like_dom"/>
</dbReference>
<evidence type="ECO:0000256" key="5">
    <source>
        <dbReference type="ARBA" id="ARBA00022737"/>
    </source>
</evidence>
<dbReference type="GeneTree" id="ENSGT01100000263478"/>
<dbReference type="Pfam" id="PF13895">
    <property type="entry name" value="Ig_2"/>
    <property type="match status" value="1"/>
</dbReference>
<evidence type="ECO:0000259" key="13">
    <source>
        <dbReference type="PROSITE" id="PS50835"/>
    </source>
</evidence>
<evidence type="ECO:0000256" key="9">
    <source>
        <dbReference type="ARBA" id="ARBA00023180"/>
    </source>
</evidence>
<dbReference type="CDD" id="cd05751">
    <property type="entry name" value="IgC2_D1_LILR_KIR_like"/>
    <property type="match status" value="1"/>
</dbReference>
<dbReference type="GO" id="GO:0032396">
    <property type="term" value="F:inhibitory MHC class I receptor activity"/>
    <property type="evidence" value="ECO:0007669"/>
    <property type="project" value="TreeGrafter"/>
</dbReference>
<evidence type="ECO:0000256" key="11">
    <source>
        <dbReference type="SAM" id="MobiDB-lite"/>
    </source>
</evidence>
<comment type="subcellular location">
    <subcellularLocation>
        <location evidence="1">Cell membrane</location>
        <topology evidence="1">Single-pass membrane protein</topology>
    </subcellularLocation>
</comment>
<dbReference type="InterPro" id="IPR013151">
    <property type="entry name" value="Immunoglobulin_dom"/>
</dbReference>
<keyword evidence="3" id="KW-0812">Transmembrane</keyword>
<protein>
    <recommendedName>
        <fullName evidence="13">Ig-like domain-containing protein</fullName>
    </recommendedName>
</protein>
<keyword evidence="2" id="KW-1003">Cell membrane</keyword>
<proteinExistence type="predicted"/>
<keyword evidence="10" id="KW-0393">Immunoglobulin domain</keyword>
<dbReference type="PANTHER" id="PTHR11738">
    <property type="entry name" value="MHC CLASS I NK CELL RECEPTOR"/>
    <property type="match status" value="1"/>
</dbReference>
<name>A0A8C0DPH6_BALMU</name>
<dbReference type="PANTHER" id="PTHR11738:SF179">
    <property type="entry name" value="LEUKOCYTE IMMUNOGLOBULIN-LIKE RECEPTOR SUBFAMILY A MEMBER 5"/>
    <property type="match status" value="1"/>
</dbReference>
<feature type="region of interest" description="Disordered" evidence="11">
    <location>
        <begin position="298"/>
        <end position="323"/>
    </location>
</feature>
<dbReference type="InterPro" id="IPR013783">
    <property type="entry name" value="Ig-like_fold"/>
</dbReference>
<keyword evidence="6" id="KW-1133">Transmembrane helix</keyword>
<feature type="chain" id="PRO_5034419377" description="Ig-like domain-containing protein" evidence="12">
    <location>
        <begin position="22"/>
        <end position="549"/>
    </location>
</feature>
<keyword evidence="4 12" id="KW-0732">Signal</keyword>
<evidence type="ECO:0000256" key="12">
    <source>
        <dbReference type="SAM" id="SignalP"/>
    </source>
</evidence>
<dbReference type="Pfam" id="PF00047">
    <property type="entry name" value="ig"/>
    <property type="match status" value="2"/>
</dbReference>
<evidence type="ECO:0000256" key="6">
    <source>
        <dbReference type="ARBA" id="ARBA00022989"/>
    </source>
</evidence>
<dbReference type="Gene3D" id="2.60.40.10">
    <property type="entry name" value="Immunoglobulins"/>
    <property type="match status" value="4"/>
</dbReference>
<feature type="region of interest" description="Disordered" evidence="11">
    <location>
        <begin position="57"/>
        <end position="78"/>
    </location>
</feature>
<dbReference type="Ensembl" id="ENSBMST00010027150.1">
    <property type="protein sequence ID" value="ENSBMSP00010024655.1"/>
    <property type="gene ID" value="ENSBMSG00010017345.1"/>
</dbReference>
<dbReference type="SUPFAM" id="SSF48726">
    <property type="entry name" value="Immunoglobulin"/>
    <property type="match status" value="4"/>
</dbReference>
<dbReference type="SMART" id="SM00408">
    <property type="entry name" value="IGc2"/>
    <property type="match status" value="2"/>
</dbReference>
<accession>A0A8C0DPH6</accession>
<evidence type="ECO:0000256" key="10">
    <source>
        <dbReference type="ARBA" id="ARBA00023319"/>
    </source>
</evidence>
<dbReference type="Pfam" id="PF13927">
    <property type="entry name" value="Ig_3"/>
    <property type="match status" value="1"/>
</dbReference>